<evidence type="ECO:0000313" key="2">
    <source>
        <dbReference type="Proteomes" id="UP000240429"/>
    </source>
</evidence>
<dbReference type="RefSeq" id="WP_107021106.1">
    <property type="nucleotide sequence ID" value="NZ_KZ679055.1"/>
</dbReference>
<comment type="caution">
    <text evidence="1">The sequence shown here is derived from an EMBL/GenBank/DDBJ whole genome shotgun (WGS) entry which is preliminary data.</text>
</comment>
<accession>A0A2P8PX54</accession>
<organism evidence="1 2">
    <name type="scientific">Streptomyces dioscori</name>
    <dbReference type="NCBI Taxonomy" id="2109333"/>
    <lineage>
        <taxon>Bacteria</taxon>
        <taxon>Bacillati</taxon>
        <taxon>Actinomycetota</taxon>
        <taxon>Actinomycetes</taxon>
        <taxon>Kitasatosporales</taxon>
        <taxon>Streptomycetaceae</taxon>
        <taxon>Streptomyces</taxon>
        <taxon>Streptomyces aurantiacus group</taxon>
    </lineage>
</organism>
<name>A0A2P8PX54_9ACTN</name>
<dbReference type="Proteomes" id="UP000240429">
    <property type="component" value="Unassembled WGS sequence"/>
</dbReference>
<gene>
    <name evidence="1" type="ORF">C6Y14_36045</name>
</gene>
<reference evidence="1 2" key="1">
    <citation type="submission" date="2018-03" db="EMBL/GenBank/DDBJ databases">
        <title>Streptomyces dioscori sp. nov., a novel endophytic actinobacterium isolated from bulbil of Dioscorea bulbifera L.</title>
        <authorList>
            <person name="Zhikuan W."/>
        </authorList>
    </citation>
    <scope>NUCLEOTIDE SEQUENCE [LARGE SCALE GENOMIC DNA]</scope>
    <source>
        <strain evidence="1 2">A217</strain>
    </source>
</reference>
<dbReference type="OrthoDB" id="3425831at2"/>
<dbReference type="EMBL" id="PYBJ01000029">
    <property type="protein sequence ID" value="PSM38564.1"/>
    <property type="molecule type" value="Genomic_DNA"/>
</dbReference>
<sequence>MSLAICSLKWEAARTGAQRITYDPDGYHLVRFPYVTGEEQYDRWSMHDPAKGGSGASKFPDARSGLIWPSHDGWGVLSALVFWEPDAGGLEYRARFVRDPLNLTAARYDSTATSDTAPTRGGQYRTYMWQMFVHPGTPLGLKVSVRGARDAKVSTALMCAEFKLAIHTDVKVP</sequence>
<evidence type="ECO:0000313" key="1">
    <source>
        <dbReference type="EMBL" id="PSM38564.1"/>
    </source>
</evidence>
<protein>
    <submittedName>
        <fullName evidence="1">Uncharacterized protein</fullName>
    </submittedName>
</protein>
<keyword evidence="2" id="KW-1185">Reference proteome</keyword>
<dbReference type="AlphaFoldDB" id="A0A2P8PX54"/>
<proteinExistence type="predicted"/>